<dbReference type="Proteomes" id="UP000287519">
    <property type="component" value="Unassembled WGS sequence"/>
</dbReference>
<gene>
    <name evidence="1" type="ORF">Rhow_004282</name>
</gene>
<reference evidence="1 2" key="1">
    <citation type="submission" date="2018-11" db="EMBL/GenBank/DDBJ databases">
        <title>Microbial catabolism of amino acid.</title>
        <authorList>
            <person name="Hibi M."/>
            <person name="Ogawa J."/>
        </authorList>
    </citation>
    <scope>NUCLEOTIDE SEQUENCE [LARGE SCALE GENOMIC DNA]</scope>
    <source>
        <strain evidence="1 2">C31-06</strain>
    </source>
</reference>
<name>A0A402CAK8_RHOWR</name>
<dbReference type="EMBL" id="BHYM01000037">
    <property type="protein sequence ID" value="GCE40639.1"/>
    <property type="molecule type" value="Genomic_DNA"/>
</dbReference>
<comment type="caution">
    <text evidence="1">The sequence shown here is derived from an EMBL/GenBank/DDBJ whole genome shotgun (WGS) entry which is preliminary data.</text>
</comment>
<dbReference type="AlphaFoldDB" id="A0A402CAK8"/>
<dbReference type="RefSeq" id="WP_225858155.1">
    <property type="nucleotide sequence ID" value="NZ_BHYM01000037.1"/>
</dbReference>
<evidence type="ECO:0000313" key="1">
    <source>
        <dbReference type="EMBL" id="GCE40639.1"/>
    </source>
</evidence>
<dbReference type="InterPro" id="IPR036291">
    <property type="entry name" value="NAD(P)-bd_dom_sf"/>
</dbReference>
<dbReference type="SUPFAM" id="SSF51735">
    <property type="entry name" value="NAD(P)-binding Rossmann-fold domains"/>
    <property type="match status" value="1"/>
</dbReference>
<keyword evidence="2" id="KW-1185">Reference proteome</keyword>
<organism evidence="1 2">
    <name type="scientific">Rhodococcus wratislaviensis</name>
    <name type="common">Tsukamurella wratislaviensis</name>
    <dbReference type="NCBI Taxonomy" id="44752"/>
    <lineage>
        <taxon>Bacteria</taxon>
        <taxon>Bacillati</taxon>
        <taxon>Actinomycetota</taxon>
        <taxon>Actinomycetes</taxon>
        <taxon>Mycobacteriales</taxon>
        <taxon>Nocardiaceae</taxon>
        <taxon>Rhodococcus</taxon>
    </lineage>
</organism>
<proteinExistence type="predicted"/>
<evidence type="ECO:0000313" key="2">
    <source>
        <dbReference type="Proteomes" id="UP000287519"/>
    </source>
</evidence>
<sequence>MTSEQDLTEATLAVTDGHGVDVVLDHVAGQTFADCLRATKEERAADRLRSGEALGKIVITLP</sequence>
<protein>
    <submittedName>
        <fullName evidence="1">Uncharacterized protein</fullName>
    </submittedName>
</protein>
<accession>A0A402CAK8</accession>
<dbReference type="Gene3D" id="3.40.50.720">
    <property type="entry name" value="NAD(P)-binding Rossmann-like Domain"/>
    <property type="match status" value="1"/>
</dbReference>